<dbReference type="GO" id="GO:0034605">
    <property type="term" value="P:cellular response to heat"/>
    <property type="evidence" value="ECO:0007669"/>
    <property type="project" value="InterPro"/>
</dbReference>
<keyword evidence="3" id="KW-0238">DNA-binding</keyword>
<dbReference type="GO" id="GO:0003727">
    <property type="term" value="F:single-stranded RNA binding"/>
    <property type="evidence" value="ECO:0007669"/>
    <property type="project" value="InterPro"/>
</dbReference>
<gene>
    <name evidence="6" type="ORF">KL86DYS1_10782</name>
</gene>
<evidence type="ECO:0000256" key="4">
    <source>
        <dbReference type="PROSITE-ProRule" id="PRU00182"/>
    </source>
</evidence>
<sequence>MAKEVKNEVRIDKWLWAVRLFKTRSIAIEACKKGRITIKGITIKPSRMIKVGDVIEVRRPPVTYSFEVLALSENRMGAKLVPEFMRDVTLPSQLEILEMSKMTGFVDRARGTGRPTKKDRRELEQFTDDYSFFDDWDLEEEN</sequence>
<evidence type="ECO:0000256" key="1">
    <source>
        <dbReference type="ARBA" id="ARBA00008396"/>
    </source>
</evidence>
<dbReference type="AlphaFoldDB" id="A0A212J106"/>
<proteinExistence type="inferred from homology"/>
<dbReference type="SMART" id="SM00363">
    <property type="entry name" value="S4"/>
    <property type="match status" value="1"/>
</dbReference>
<keyword evidence="2 4" id="KW-0694">RNA-binding</keyword>
<evidence type="ECO:0000256" key="2">
    <source>
        <dbReference type="ARBA" id="ARBA00022884"/>
    </source>
</evidence>
<comment type="similarity">
    <text evidence="1">Belongs to the HSP15 family.</text>
</comment>
<dbReference type="GO" id="GO:0043023">
    <property type="term" value="F:ribosomal large subunit binding"/>
    <property type="evidence" value="ECO:0007669"/>
    <property type="project" value="InterPro"/>
</dbReference>
<dbReference type="Gene3D" id="3.10.290.10">
    <property type="entry name" value="RNA-binding S4 domain"/>
    <property type="match status" value="1"/>
</dbReference>
<evidence type="ECO:0000313" key="6">
    <source>
        <dbReference type="EMBL" id="SBV93111.1"/>
    </source>
</evidence>
<dbReference type="CDD" id="cd00165">
    <property type="entry name" value="S4"/>
    <property type="match status" value="1"/>
</dbReference>
<organism evidence="6">
    <name type="scientific">uncultured Dysgonomonas sp</name>
    <dbReference type="NCBI Taxonomy" id="206096"/>
    <lineage>
        <taxon>Bacteria</taxon>
        <taxon>Pseudomonadati</taxon>
        <taxon>Bacteroidota</taxon>
        <taxon>Bacteroidia</taxon>
        <taxon>Bacteroidales</taxon>
        <taxon>Dysgonomonadaceae</taxon>
        <taxon>Dysgonomonas</taxon>
        <taxon>environmental samples</taxon>
    </lineage>
</organism>
<evidence type="ECO:0000259" key="5">
    <source>
        <dbReference type="SMART" id="SM00363"/>
    </source>
</evidence>
<feature type="domain" description="RNA-binding S4" evidence="5">
    <location>
        <begin position="9"/>
        <end position="73"/>
    </location>
</feature>
<dbReference type="InterPro" id="IPR002942">
    <property type="entry name" value="S4_RNA-bd"/>
</dbReference>
<accession>A0A212J106</accession>
<evidence type="ECO:0000256" key="3">
    <source>
        <dbReference type="ARBA" id="ARBA00023125"/>
    </source>
</evidence>
<dbReference type="InterPro" id="IPR025708">
    <property type="entry name" value="HSP15"/>
</dbReference>
<dbReference type="PIRSF" id="PIRSF016821">
    <property type="entry name" value="HSP15"/>
    <property type="match status" value="1"/>
</dbReference>
<dbReference type="GO" id="GO:0003677">
    <property type="term" value="F:DNA binding"/>
    <property type="evidence" value="ECO:0007669"/>
    <property type="project" value="UniProtKB-KW"/>
</dbReference>
<reference evidence="6" key="1">
    <citation type="submission" date="2016-04" db="EMBL/GenBank/DDBJ databases">
        <authorList>
            <person name="Evans L.H."/>
            <person name="Alamgir A."/>
            <person name="Owens N."/>
            <person name="Weber N.D."/>
            <person name="Virtaneva K."/>
            <person name="Barbian K."/>
            <person name="Babar A."/>
            <person name="Rosenke K."/>
        </authorList>
    </citation>
    <scope>NUCLEOTIDE SEQUENCE</scope>
    <source>
        <strain evidence="6">86-1</strain>
    </source>
</reference>
<dbReference type="EMBL" id="FLUM01000001">
    <property type="protein sequence ID" value="SBV93111.1"/>
    <property type="molecule type" value="Genomic_DNA"/>
</dbReference>
<protein>
    <recommendedName>
        <fullName evidence="5">RNA-binding S4 domain-containing protein</fullName>
    </recommendedName>
</protein>
<dbReference type="RefSeq" id="WP_296938670.1">
    <property type="nucleotide sequence ID" value="NZ_LT599032.1"/>
</dbReference>
<dbReference type="SUPFAM" id="SSF55174">
    <property type="entry name" value="Alpha-L RNA-binding motif"/>
    <property type="match status" value="1"/>
</dbReference>
<dbReference type="PROSITE" id="PS50889">
    <property type="entry name" value="S4"/>
    <property type="match status" value="1"/>
</dbReference>
<dbReference type="Pfam" id="PF01479">
    <property type="entry name" value="S4"/>
    <property type="match status" value="1"/>
</dbReference>
<dbReference type="InterPro" id="IPR036986">
    <property type="entry name" value="S4_RNA-bd_sf"/>
</dbReference>
<name>A0A212J106_9BACT</name>